<evidence type="ECO:0000313" key="3">
    <source>
        <dbReference type="Proteomes" id="UP001465976"/>
    </source>
</evidence>
<feature type="region of interest" description="Disordered" evidence="1">
    <location>
        <begin position="845"/>
        <end position="864"/>
    </location>
</feature>
<name>A0ABR3FE38_9AGAR</name>
<feature type="compositionally biased region" description="Basic and acidic residues" evidence="1">
    <location>
        <begin position="49"/>
        <end position="64"/>
    </location>
</feature>
<comment type="caution">
    <text evidence="2">The sequence shown here is derived from an EMBL/GenBank/DDBJ whole genome shotgun (WGS) entry which is preliminary data.</text>
</comment>
<dbReference type="Proteomes" id="UP001465976">
    <property type="component" value="Unassembled WGS sequence"/>
</dbReference>
<sequence>MSTASPAPQNDSAHCSCAGSSSERCNAQVAHFGTESGEPSQQENDDNDNVAHRYGNDYPLERAPRQHGSPTSSNEGHWPSNGSQASRPLNNHDTLNHGNSNETYNSSVCNKHDIDKRSYGGAVVHVHVHEYGSSGSSASTSPSGASISGDLPTPPSSQPTSPSSSPATSATTLGESKHSAKEMTPSQRYEYLLLDCQLGTPQWKPSPRRTLDEEYMPEIGAVGFFSDGLPFDTLFNITLPLDSPANRDGVPEGVDPPCTIQRRWLSVNNKYHEREVILFRPKGAISQQEVHDRGDSRVFSFGLSQQEGAMLVLPRGGTLFNLDRTTKFQERIKLYWRFWYDFAVNEADIGDRQTLCLVTGIERSSTWAMAVWESNSSYVCDKPGTLELTVDASTGACSWRFPPARCSTQSSTPLPPVASSQLKESVFVRGFWMNRSDGGIGPRRPLSHPGGKGDRNGEMDDLEPEDGSGPGPSSRGPSSSSSSYTISRFSAQTSASGSGNTKSSNCDLVGSHDGLHIDRFDLSLSAIDFDQYKHPCQLINNFALALVSQAHPVLLETGCIAFSHDEDWINIVNDTDAELLDKREVIRRMSSRLKFVVEQDAIFPTSMLDAEKELVQRCLSSAQDCKPENVIAALVELRGPEILPEVTSRLGAFKTVIIDPEDTVPDSSGILVSTSVSCSLSQSATRRVVERHSLDDNDPLQSPSRPYAGGSPEDVAHNVPSYSLRPPELHLPSEAPSKELPSVVTTTSTVPTTCDVTSFTDAHHHQAYFRSDWDRNNIQAGPNGGRSVAEEDFSQFLDGPTSDAGSGSKDLHVLRSGNFMKEVIYDQQDGTRYLPFNRSFPSPTEPFVDESSAGVLPSGSAGSTTSQFLAVPLPDPVERRIVGSNANIIASVSRRKKQAKYFCDVPGCPSQGFTQKHNLE</sequence>
<feature type="region of interest" description="Disordered" evidence="1">
    <location>
        <begin position="438"/>
        <end position="504"/>
    </location>
</feature>
<feature type="region of interest" description="Disordered" evidence="1">
    <location>
        <begin position="132"/>
        <end position="182"/>
    </location>
</feature>
<gene>
    <name evidence="2" type="ORF">V5O48_008362</name>
</gene>
<evidence type="ECO:0000256" key="1">
    <source>
        <dbReference type="SAM" id="MobiDB-lite"/>
    </source>
</evidence>
<feature type="compositionally biased region" description="Low complexity" evidence="1">
    <location>
        <begin position="471"/>
        <end position="483"/>
    </location>
</feature>
<feature type="compositionally biased region" description="Low complexity" evidence="1">
    <location>
        <begin position="158"/>
        <end position="172"/>
    </location>
</feature>
<dbReference type="EMBL" id="JBAHYK010000486">
    <property type="protein sequence ID" value="KAL0573585.1"/>
    <property type="molecule type" value="Genomic_DNA"/>
</dbReference>
<feature type="compositionally biased region" description="Polar residues" evidence="1">
    <location>
        <begin position="484"/>
        <end position="504"/>
    </location>
</feature>
<evidence type="ECO:0000313" key="2">
    <source>
        <dbReference type="EMBL" id="KAL0573585.1"/>
    </source>
</evidence>
<accession>A0ABR3FE38</accession>
<feature type="region of interest" description="Disordered" evidence="1">
    <location>
        <begin position="1"/>
        <end position="20"/>
    </location>
</feature>
<feature type="compositionally biased region" description="Polar residues" evidence="1">
    <location>
        <begin position="68"/>
        <end position="108"/>
    </location>
</feature>
<reference evidence="2 3" key="1">
    <citation type="submission" date="2024-02" db="EMBL/GenBank/DDBJ databases">
        <title>A draft genome for the cacao thread blight pathogen Marasmius crinis-equi.</title>
        <authorList>
            <person name="Cohen S.P."/>
            <person name="Baruah I.K."/>
            <person name="Amoako-Attah I."/>
            <person name="Bukari Y."/>
            <person name="Meinhardt L.W."/>
            <person name="Bailey B.A."/>
        </authorList>
    </citation>
    <scope>NUCLEOTIDE SEQUENCE [LARGE SCALE GENOMIC DNA]</scope>
    <source>
        <strain evidence="2 3">GH-76</strain>
    </source>
</reference>
<proteinExistence type="predicted"/>
<feature type="region of interest" description="Disordered" evidence="1">
    <location>
        <begin position="687"/>
        <end position="743"/>
    </location>
</feature>
<feature type="region of interest" description="Disordered" evidence="1">
    <location>
        <begin position="28"/>
        <end position="108"/>
    </location>
</feature>
<feature type="non-terminal residue" evidence="2">
    <location>
        <position position="920"/>
    </location>
</feature>
<organism evidence="2 3">
    <name type="scientific">Marasmius crinis-equi</name>
    <dbReference type="NCBI Taxonomy" id="585013"/>
    <lineage>
        <taxon>Eukaryota</taxon>
        <taxon>Fungi</taxon>
        <taxon>Dikarya</taxon>
        <taxon>Basidiomycota</taxon>
        <taxon>Agaricomycotina</taxon>
        <taxon>Agaricomycetes</taxon>
        <taxon>Agaricomycetidae</taxon>
        <taxon>Agaricales</taxon>
        <taxon>Marasmiineae</taxon>
        <taxon>Marasmiaceae</taxon>
        <taxon>Marasmius</taxon>
    </lineage>
</organism>
<protein>
    <submittedName>
        <fullName evidence="2">Uncharacterized protein</fullName>
    </submittedName>
</protein>
<keyword evidence="3" id="KW-1185">Reference proteome</keyword>
<feature type="compositionally biased region" description="Low complexity" evidence="1">
    <location>
        <begin position="132"/>
        <end position="149"/>
    </location>
</feature>